<accession>W8F5U6</accession>
<gene>
    <name evidence="2" type="ORF">Hsw_1530</name>
</gene>
<protein>
    <submittedName>
        <fullName evidence="2">Uncharacterized protein</fullName>
    </submittedName>
</protein>
<reference evidence="2 3" key="1">
    <citation type="submission" date="2014-01" db="EMBL/GenBank/DDBJ databases">
        <title>Complete genome sequence of ionizing-radiation resistance bacterium Hymenobacter swuensis DY53.</title>
        <authorList>
            <person name="Jung J.-H."/>
            <person name="Jeong S.-W."/>
            <person name="Joe M.-H."/>
            <person name="Cho y.-j."/>
            <person name="Kim M.-K."/>
            <person name="Lim S.-Y."/>
        </authorList>
    </citation>
    <scope>NUCLEOTIDE SEQUENCE [LARGE SCALE GENOMIC DNA]</scope>
    <source>
        <strain evidence="2 3">DY53</strain>
    </source>
</reference>
<keyword evidence="1" id="KW-1133">Transmembrane helix</keyword>
<dbReference type="EMBL" id="CP007145">
    <property type="protein sequence ID" value="AHJ97125.1"/>
    <property type="molecule type" value="Genomic_DNA"/>
</dbReference>
<evidence type="ECO:0000313" key="2">
    <source>
        <dbReference type="EMBL" id="AHJ97125.1"/>
    </source>
</evidence>
<keyword evidence="3" id="KW-1185">Reference proteome</keyword>
<dbReference type="KEGG" id="hsw:Hsw_1530"/>
<keyword evidence="1" id="KW-0472">Membrane</keyword>
<dbReference type="HOGENOM" id="CLU_3252660_0_0_10"/>
<feature type="transmembrane region" description="Helical" evidence="1">
    <location>
        <begin position="12"/>
        <end position="30"/>
    </location>
</feature>
<name>W8F5U6_9BACT</name>
<sequence>MKMLFKKKFKLTLCYTLAALVWWPLFYFLLDGIGHLGDKIGG</sequence>
<evidence type="ECO:0000256" key="1">
    <source>
        <dbReference type="SAM" id="Phobius"/>
    </source>
</evidence>
<keyword evidence="1" id="KW-0812">Transmembrane</keyword>
<dbReference type="STRING" id="1227739.Hsw_1530"/>
<evidence type="ECO:0000313" key="3">
    <source>
        <dbReference type="Proteomes" id="UP000019423"/>
    </source>
</evidence>
<dbReference type="AlphaFoldDB" id="W8F5U6"/>
<dbReference type="Proteomes" id="UP000019423">
    <property type="component" value="Chromosome"/>
</dbReference>
<dbReference type="PATRIC" id="fig|1227739.3.peg.1758"/>
<organism evidence="2 3">
    <name type="scientific">Hymenobacter swuensis DY53</name>
    <dbReference type="NCBI Taxonomy" id="1227739"/>
    <lineage>
        <taxon>Bacteria</taxon>
        <taxon>Pseudomonadati</taxon>
        <taxon>Bacteroidota</taxon>
        <taxon>Cytophagia</taxon>
        <taxon>Cytophagales</taxon>
        <taxon>Hymenobacteraceae</taxon>
        <taxon>Hymenobacter</taxon>
    </lineage>
</organism>
<proteinExistence type="predicted"/>